<organism evidence="7 8">
    <name type="scientific">Clostridium estertheticum</name>
    <dbReference type="NCBI Taxonomy" id="238834"/>
    <lineage>
        <taxon>Bacteria</taxon>
        <taxon>Bacillati</taxon>
        <taxon>Bacillota</taxon>
        <taxon>Clostridia</taxon>
        <taxon>Eubacteriales</taxon>
        <taxon>Clostridiaceae</taxon>
        <taxon>Clostridium</taxon>
    </lineage>
</organism>
<dbReference type="Pfam" id="PF00350">
    <property type="entry name" value="Dynamin_N"/>
    <property type="match status" value="1"/>
</dbReference>
<gene>
    <name evidence="7" type="ORF">HLQ16_20800</name>
</gene>
<evidence type="ECO:0000256" key="5">
    <source>
        <dbReference type="ARBA" id="ARBA00023136"/>
    </source>
</evidence>
<evidence type="ECO:0000256" key="1">
    <source>
        <dbReference type="ARBA" id="ARBA00004370"/>
    </source>
</evidence>
<evidence type="ECO:0000256" key="3">
    <source>
        <dbReference type="ARBA" id="ARBA00022801"/>
    </source>
</evidence>
<dbReference type="AlphaFoldDB" id="A0A7Y3T0A7"/>
<dbReference type="InterPro" id="IPR027417">
    <property type="entry name" value="P-loop_NTPase"/>
</dbReference>
<dbReference type="PANTHER" id="PTHR10465">
    <property type="entry name" value="TRANSMEMBRANE GTPASE FZO1"/>
    <property type="match status" value="1"/>
</dbReference>
<protein>
    <recommendedName>
        <fullName evidence="6">Dynamin N-terminal domain-containing protein</fullName>
    </recommendedName>
</protein>
<accession>A0A7Y3T0A7</accession>
<keyword evidence="4" id="KW-0342">GTP-binding</keyword>
<reference evidence="7 8" key="1">
    <citation type="submission" date="2020-05" db="EMBL/GenBank/DDBJ databases">
        <title>Complete genome of Clostridium estertheticum subspecies estertheticum, isolated from Vacuum packed lamb meat from New Zealand imported to Switzerland.</title>
        <authorList>
            <person name="Wambui J."/>
            <person name="Stevens M.J.A."/>
            <person name="Stephan R."/>
        </authorList>
    </citation>
    <scope>NUCLEOTIDE SEQUENCE [LARGE SCALE GENOMIC DNA]</scope>
    <source>
        <strain evidence="7 8">CEST001</strain>
    </source>
</reference>
<dbReference type="SUPFAM" id="SSF52540">
    <property type="entry name" value="P-loop containing nucleoside triphosphate hydrolases"/>
    <property type="match status" value="1"/>
</dbReference>
<evidence type="ECO:0000256" key="2">
    <source>
        <dbReference type="ARBA" id="ARBA00022741"/>
    </source>
</evidence>
<dbReference type="PANTHER" id="PTHR10465:SF0">
    <property type="entry name" value="SARCALUMENIN"/>
    <property type="match status" value="1"/>
</dbReference>
<dbReference type="GO" id="GO:0003924">
    <property type="term" value="F:GTPase activity"/>
    <property type="evidence" value="ECO:0007669"/>
    <property type="project" value="InterPro"/>
</dbReference>
<keyword evidence="3" id="KW-0378">Hydrolase</keyword>
<proteinExistence type="predicted"/>
<dbReference type="Gene3D" id="3.40.50.300">
    <property type="entry name" value="P-loop containing nucleotide triphosphate hydrolases"/>
    <property type="match status" value="1"/>
</dbReference>
<evidence type="ECO:0000313" key="8">
    <source>
        <dbReference type="Proteomes" id="UP000531659"/>
    </source>
</evidence>
<dbReference type="InterPro" id="IPR027094">
    <property type="entry name" value="Mitofusin_fam"/>
</dbReference>
<evidence type="ECO:0000259" key="6">
    <source>
        <dbReference type="Pfam" id="PF00350"/>
    </source>
</evidence>
<dbReference type="GO" id="GO:0016020">
    <property type="term" value="C:membrane"/>
    <property type="evidence" value="ECO:0007669"/>
    <property type="project" value="UniProtKB-SubCell"/>
</dbReference>
<evidence type="ECO:0000256" key="4">
    <source>
        <dbReference type="ARBA" id="ARBA00023134"/>
    </source>
</evidence>
<feature type="domain" description="Dynamin N-terminal" evidence="6">
    <location>
        <begin position="262"/>
        <end position="423"/>
    </location>
</feature>
<dbReference type="GO" id="GO:0005525">
    <property type="term" value="F:GTP binding"/>
    <property type="evidence" value="ECO:0007669"/>
    <property type="project" value="UniProtKB-KW"/>
</dbReference>
<dbReference type="Proteomes" id="UP000531659">
    <property type="component" value="Unassembled WGS sequence"/>
</dbReference>
<keyword evidence="5" id="KW-0472">Membrane</keyword>
<sequence length="527" mass="61821">MNLVLKVENDCFKIFVDNKLMKTVPAYIYEDEKGDFIFGKFAYRAIELYSYRITNLSTAIIKDDYEMQLRIMEYINKYIKETYKILEYDVEVLFYTDKNFISNYKKIKNVNIKKMDIGRKLYIMENGNYELFTEFKELRTVVADGELVELFNNYIANNLTNLILKNYGELSFSNHEKIRNIIMLRIEFYKNQLFLNGDTEIYIKIVDDNYIVHKLQCNLKKEAVLASEIIELVMEMKTNNEKKIRGNLEYRLFDDQFKVTLISPFSYGKSTIFNGIIGNSILNMDIRAETAIITKICSSSMNKVYIKYKSGKILTYSYEDDVELKNLIANCTGVRNEGELPREVQILYKLNNLPNITLIDSPGLFSPHKDHNAIAEEALEMSDLILFVVNPGRIGDVNFTEKIKTFVEYIIKNDKKFAFILSKYDLYEQETEVILREFDKVLENLQLQGSKVFFVSGYFALKGRQLKENKIDIEEIRKSRDIYVSKQEDFISGKKIVKEHCFDLINFSNIESLEKYILTRGRDIEGL</sequence>
<comment type="caution">
    <text evidence="7">The sequence shown here is derived from an EMBL/GenBank/DDBJ whole genome shotgun (WGS) entry which is preliminary data.</text>
</comment>
<comment type="subcellular location">
    <subcellularLocation>
        <location evidence="1">Membrane</location>
    </subcellularLocation>
</comment>
<dbReference type="GO" id="GO:0008053">
    <property type="term" value="P:mitochondrial fusion"/>
    <property type="evidence" value="ECO:0007669"/>
    <property type="project" value="TreeGrafter"/>
</dbReference>
<name>A0A7Y3T0A7_9CLOT</name>
<dbReference type="EMBL" id="JABEYB010000022">
    <property type="protein sequence ID" value="NNU78355.1"/>
    <property type="molecule type" value="Genomic_DNA"/>
</dbReference>
<dbReference type="InterPro" id="IPR045063">
    <property type="entry name" value="Dynamin_N"/>
</dbReference>
<evidence type="ECO:0000313" key="7">
    <source>
        <dbReference type="EMBL" id="NNU78355.1"/>
    </source>
</evidence>
<keyword evidence="2" id="KW-0547">Nucleotide-binding</keyword>
<dbReference type="RefSeq" id="WP_171298925.1">
    <property type="nucleotide sequence ID" value="NZ_CP087098.1"/>
</dbReference>